<accession>K6W9H8</accession>
<dbReference type="InterPro" id="IPR029069">
    <property type="entry name" value="HotDog_dom_sf"/>
</dbReference>
<dbReference type="EMBL" id="BAHC01000046">
    <property type="protein sequence ID" value="GAB88852.1"/>
    <property type="molecule type" value="Genomic_DNA"/>
</dbReference>
<proteinExistence type="inferred from homology"/>
<feature type="domain" description="MaoC-like" evidence="2">
    <location>
        <begin position="29"/>
        <end position="118"/>
    </location>
</feature>
<evidence type="ECO:0000313" key="3">
    <source>
        <dbReference type="EMBL" id="GAB88852.1"/>
    </source>
</evidence>
<comment type="similarity">
    <text evidence="1">Belongs to the enoyl-CoA hydratase/isomerase family.</text>
</comment>
<dbReference type="RefSeq" id="WP_006330530.1">
    <property type="nucleotide sequence ID" value="NZ_BAHC01000046.1"/>
</dbReference>
<name>K6W9H8_9ACTN</name>
<dbReference type="Gene3D" id="3.10.129.10">
    <property type="entry name" value="Hotdog Thioesterase"/>
    <property type="match status" value="1"/>
</dbReference>
<evidence type="ECO:0000313" key="4">
    <source>
        <dbReference type="Proteomes" id="UP000008363"/>
    </source>
</evidence>
<dbReference type="SUPFAM" id="SSF54637">
    <property type="entry name" value="Thioesterase/thiol ester dehydrase-isomerase"/>
    <property type="match status" value="1"/>
</dbReference>
<dbReference type="InterPro" id="IPR052342">
    <property type="entry name" value="MCH/BMMD"/>
</dbReference>
<dbReference type="Pfam" id="PF01575">
    <property type="entry name" value="MaoC_dehydratas"/>
    <property type="match status" value="1"/>
</dbReference>
<keyword evidence="4" id="KW-1185">Reference proteome</keyword>
<dbReference type="eggNOG" id="COG2030">
    <property type="taxonomic scope" value="Bacteria"/>
</dbReference>
<gene>
    <name evidence="3" type="ORF">GORHZ_046_00010</name>
</gene>
<dbReference type="STRING" id="1108045.GORHZ_046_00010"/>
<dbReference type="PANTHER" id="PTHR43664:SF1">
    <property type="entry name" value="BETA-METHYLMALYL-COA DEHYDRATASE"/>
    <property type="match status" value="1"/>
</dbReference>
<evidence type="ECO:0000259" key="2">
    <source>
        <dbReference type="Pfam" id="PF01575"/>
    </source>
</evidence>
<dbReference type="InterPro" id="IPR002539">
    <property type="entry name" value="MaoC-like_dom"/>
</dbReference>
<dbReference type="AlphaFoldDB" id="K6W9H8"/>
<reference evidence="3 4" key="1">
    <citation type="submission" date="2012-08" db="EMBL/GenBank/DDBJ databases">
        <title>Whole genome shotgun sequence of Gordonia rhizosphera NBRC 16068.</title>
        <authorList>
            <person name="Takarada H."/>
            <person name="Isaki S."/>
            <person name="Hosoyama A."/>
            <person name="Tsuchikane K."/>
            <person name="Katsumata H."/>
            <person name="Baba S."/>
            <person name="Ohji S."/>
            <person name="Yamazaki S."/>
            <person name="Fujita N."/>
        </authorList>
    </citation>
    <scope>NUCLEOTIDE SEQUENCE [LARGE SCALE GENOMIC DNA]</scope>
    <source>
        <strain evidence="3 4">NBRC 16068</strain>
    </source>
</reference>
<dbReference type="OrthoDB" id="9797938at2"/>
<protein>
    <recommendedName>
        <fullName evidence="2">MaoC-like domain-containing protein</fullName>
    </recommendedName>
</protein>
<evidence type="ECO:0000256" key="1">
    <source>
        <dbReference type="ARBA" id="ARBA00005254"/>
    </source>
</evidence>
<comment type="caution">
    <text evidence="3">The sequence shown here is derived from an EMBL/GenBank/DDBJ whole genome shotgun (WGS) entry which is preliminary data.</text>
</comment>
<dbReference type="Proteomes" id="UP000008363">
    <property type="component" value="Unassembled WGS sequence"/>
</dbReference>
<dbReference type="PANTHER" id="PTHR43664">
    <property type="entry name" value="MONOAMINE OXIDASE-RELATED"/>
    <property type="match status" value="1"/>
</dbReference>
<sequence>MVTLACVHVEPTVVFAEDLRVGHEYQLGAHTVTEAELLDFARQWDPQGFHVDAEIAAAGAFGGLIASGIHTIAVFQRLAVRDVFDAWSVIAGRRLVEVAFLHPVRPDDTLTGSMVIDDIVFDDRARALVTGTAIMVNQKNRPVLRTVVELFVRSRS</sequence>
<organism evidence="3 4">
    <name type="scientific">Gordonia rhizosphera NBRC 16068</name>
    <dbReference type="NCBI Taxonomy" id="1108045"/>
    <lineage>
        <taxon>Bacteria</taxon>
        <taxon>Bacillati</taxon>
        <taxon>Actinomycetota</taxon>
        <taxon>Actinomycetes</taxon>
        <taxon>Mycobacteriales</taxon>
        <taxon>Gordoniaceae</taxon>
        <taxon>Gordonia</taxon>
    </lineage>
</organism>